<feature type="compositionally biased region" description="Polar residues" evidence="1">
    <location>
        <begin position="369"/>
        <end position="383"/>
    </location>
</feature>
<feature type="compositionally biased region" description="Polar residues" evidence="1">
    <location>
        <begin position="244"/>
        <end position="258"/>
    </location>
</feature>
<feature type="compositionally biased region" description="Basic and acidic residues" evidence="1">
    <location>
        <begin position="302"/>
        <end position="311"/>
    </location>
</feature>
<dbReference type="EMBL" id="UYRR01031325">
    <property type="protein sequence ID" value="VDK49051.1"/>
    <property type="molecule type" value="Genomic_DNA"/>
</dbReference>
<feature type="compositionally biased region" description="Basic and acidic residues" evidence="1">
    <location>
        <begin position="78"/>
        <end position="87"/>
    </location>
</feature>
<sequence length="505" mass="57018">MEKDSTVVDCESRNEANKSNVDNSNRLVERKSQVINESVKVAENGRISDNNRSEKVIQPDNIPRNDDALEGLTQQQSADDKLPKNDDIANGTHFPGGSSSKHVRQTNDGAPGNKNFRTNAFVQNVGNNESLIVSDGNLIENSQEESQTGTNVRNFSKQLKPFEKQISKEAAKSEKVERKSRECDVSTDESHSSRRATPRKGINAKETRVQHSTNHVHQKHKSKKKSREDGPLKRSQRSVKQHSQKSWSAINKRQTQQKDISRSKRHSRNGQSRNIASRKGLKKTDERSASRKQMQHSKKRLSKDGFKESKSKSNSNSSSVHHRHSKKSKSQSHREYSSSKSQRDTDGSTRSGSAEQLRKHTSHDRRIQNGEQKLAATSSLQETKNSKRSDSTKGQQLNDRGRVIASNPHSQVDSSSKSHHSHRKSKRKKRKSLRNKQFPEKFPRSSKTSNSSAKLHANAASKVSNKSNHSRKRNAESKWMDNLLASPLLKNKSTETKIHSRQPSY</sequence>
<feature type="compositionally biased region" description="Basic and acidic residues" evidence="1">
    <location>
        <begin position="49"/>
        <end position="67"/>
    </location>
</feature>
<organism evidence="4">
    <name type="scientific">Anisakis simplex</name>
    <name type="common">Herring worm</name>
    <dbReference type="NCBI Taxonomy" id="6269"/>
    <lineage>
        <taxon>Eukaryota</taxon>
        <taxon>Metazoa</taxon>
        <taxon>Ecdysozoa</taxon>
        <taxon>Nematoda</taxon>
        <taxon>Chromadorea</taxon>
        <taxon>Rhabditida</taxon>
        <taxon>Spirurina</taxon>
        <taxon>Ascaridomorpha</taxon>
        <taxon>Ascaridoidea</taxon>
        <taxon>Anisakidae</taxon>
        <taxon>Anisakis</taxon>
        <taxon>Anisakis simplex complex</taxon>
    </lineage>
</organism>
<evidence type="ECO:0000313" key="4">
    <source>
        <dbReference type="WBParaSite" id="ASIM_0001372001-mRNA-1"/>
    </source>
</evidence>
<gene>
    <name evidence="2" type="ORF">ASIM_LOCUS13148</name>
</gene>
<dbReference type="WBParaSite" id="ASIM_0001372001-mRNA-1">
    <property type="protein sequence ID" value="ASIM_0001372001-mRNA-1"/>
    <property type="gene ID" value="ASIM_0001372001"/>
</dbReference>
<feature type="compositionally biased region" description="Basic residues" evidence="1">
    <location>
        <begin position="234"/>
        <end position="243"/>
    </location>
</feature>
<feature type="compositionally biased region" description="Polar residues" evidence="1">
    <location>
        <begin position="17"/>
        <end position="26"/>
    </location>
</feature>
<feature type="compositionally biased region" description="Basic and acidic residues" evidence="1">
    <location>
        <begin position="332"/>
        <end position="347"/>
    </location>
</feature>
<reference evidence="2 3" key="2">
    <citation type="submission" date="2018-11" db="EMBL/GenBank/DDBJ databases">
        <authorList>
            <consortium name="Pathogen Informatics"/>
        </authorList>
    </citation>
    <scope>NUCLEOTIDE SEQUENCE [LARGE SCALE GENOMIC DNA]</scope>
</reference>
<dbReference type="Proteomes" id="UP000267096">
    <property type="component" value="Unassembled WGS sequence"/>
</dbReference>
<protein>
    <submittedName>
        <fullName evidence="4">Transcriptional regulator ATRX homolog</fullName>
    </submittedName>
</protein>
<feature type="compositionally biased region" description="Basic and acidic residues" evidence="1">
    <location>
        <begin position="168"/>
        <end position="192"/>
    </location>
</feature>
<accession>A0A0M3JZ19</accession>
<evidence type="ECO:0000256" key="1">
    <source>
        <dbReference type="SAM" id="MobiDB-lite"/>
    </source>
</evidence>
<evidence type="ECO:0000313" key="2">
    <source>
        <dbReference type="EMBL" id="VDK49051.1"/>
    </source>
</evidence>
<feature type="compositionally biased region" description="Basic residues" evidence="1">
    <location>
        <begin position="214"/>
        <end position="225"/>
    </location>
</feature>
<feature type="region of interest" description="Disordered" evidence="1">
    <location>
        <begin position="168"/>
        <end position="505"/>
    </location>
</feature>
<reference evidence="4" key="1">
    <citation type="submission" date="2017-02" db="UniProtKB">
        <authorList>
            <consortium name="WormBaseParasite"/>
        </authorList>
    </citation>
    <scope>IDENTIFICATION</scope>
</reference>
<evidence type="ECO:0000313" key="3">
    <source>
        <dbReference type="Proteomes" id="UP000267096"/>
    </source>
</evidence>
<feature type="compositionally biased region" description="Basic residues" evidence="1">
    <location>
        <begin position="320"/>
        <end position="331"/>
    </location>
</feature>
<proteinExistence type="predicted"/>
<dbReference type="AlphaFoldDB" id="A0A0M3JZ19"/>
<keyword evidence="3" id="KW-1185">Reference proteome</keyword>
<name>A0A0M3JZ19_ANISI</name>
<feature type="region of interest" description="Disordered" evidence="1">
    <location>
        <begin position="1"/>
        <end position="117"/>
    </location>
</feature>
<feature type="compositionally biased region" description="Basic residues" evidence="1">
    <location>
        <begin position="417"/>
        <end position="434"/>
    </location>
</feature>
<feature type="compositionally biased region" description="Basic and acidic residues" evidence="1">
    <location>
        <begin position="1"/>
        <end position="16"/>
    </location>
</feature>